<accession>A0A7J9F5F1</accession>
<dbReference type="EMBL" id="JABEZW010000011">
    <property type="protein sequence ID" value="MBA0780520.1"/>
    <property type="molecule type" value="Genomic_DNA"/>
</dbReference>
<name>A0A7J9F5F1_9ROSI</name>
<dbReference type="Proteomes" id="UP000593568">
    <property type="component" value="Unassembled WGS sequence"/>
</dbReference>
<evidence type="ECO:0000256" key="1">
    <source>
        <dbReference type="SAM" id="SignalP"/>
    </source>
</evidence>
<evidence type="ECO:0000313" key="2">
    <source>
        <dbReference type="EMBL" id="MBA0780520.1"/>
    </source>
</evidence>
<keyword evidence="1" id="KW-0732">Signal</keyword>
<proteinExistence type="predicted"/>
<organism evidence="2 3">
    <name type="scientific">Gossypium trilobum</name>
    <dbReference type="NCBI Taxonomy" id="34281"/>
    <lineage>
        <taxon>Eukaryota</taxon>
        <taxon>Viridiplantae</taxon>
        <taxon>Streptophyta</taxon>
        <taxon>Embryophyta</taxon>
        <taxon>Tracheophyta</taxon>
        <taxon>Spermatophyta</taxon>
        <taxon>Magnoliopsida</taxon>
        <taxon>eudicotyledons</taxon>
        <taxon>Gunneridae</taxon>
        <taxon>Pentapetalae</taxon>
        <taxon>rosids</taxon>
        <taxon>malvids</taxon>
        <taxon>Malvales</taxon>
        <taxon>Malvaceae</taxon>
        <taxon>Malvoideae</taxon>
        <taxon>Gossypium</taxon>
    </lineage>
</organism>
<evidence type="ECO:0000313" key="3">
    <source>
        <dbReference type="Proteomes" id="UP000593568"/>
    </source>
</evidence>
<gene>
    <name evidence="2" type="ORF">Gotri_004613</name>
</gene>
<protein>
    <submittedName>
        <fullName evidence="2">Uncharacterized protein</fullName>
    </submittedName>
</protein>
<sequence>MLKKMMMMKVVLLVVASRCVEIVGIGQRRSVDIVGVGLVVRVEGMIVLLT</sequence>
<dbReference type="AlphaFoldDB" id="A0A7J9F5F1"/>
<feature type="signal peptide" evidence="1">
    <location>
        <begin position="1"/>
        <end position="22"/>
    </location>
</feature>
<keyword evidence="3" id="KW-1185">Reference proteome</keyword>
<feature type="chain" id="PRO_5029484697" evidence="1">
    <location>
        <begin position="23"/>
        <end position="50"/>
    </location>
</feature>
<comment type="caution">
    <text evidence="2">The sequence shown here is derived from an EMBL/GenBank/DDBJ whole genome shotgun (WGS) entry which is preliminary data.</text>
</comment>
<reference evidence="2 3" key="1">
    <citation type="journal article" date="2019" name="Genome Biol. Evol.">
        <title>Insights into the evolution of the New World diploid cottons (Gossypium, subgenus Houzingenia) based on genome sequencing.</title>
        <authorList>
            <person name="Grover C.E."/>
            <person name="Arick M.A. 2nd"/>
            <person name="Thrash A."/>
            <person name="Conover J.L."/>
            <person name="Sanders W.S."/>
            <person name="Peterson D.G."/>
            <person name="Frelichowski J.E."/>
            <person name="Scheffler J.A."/>
            <person name="Scheffler B.E."/>
            <person name="Wendel J.F."/>
        </authorList>
    </citation>
    <scope>NUCLEOTIDE SEQUENCE [LARGE SCALE GENOMIC DNA]</scope>
    <source>
        <strain evidence="2">8</strain>
        <tissue evidence="2">Leaf</tissue>
    </source>
</reference>